<comment type="caution">
    <text evidence="5">The sequence shown here is derived from an EMBL/GenBank/DDBJ whole genome shotgun (WGS) entry which is preliminary data.</text>
</comment>
<feature type="transmembrane region" description="Helical" evidence="4">
    <location>
        <begin position="294"/>
        <end position="320"/>
    </location>
</feature>
<gene>
    <name evidence="5" type="ORF">IAA64_02060</name>
</gene>
<protein>
    <submittedName>
        <fullName evidence="5">Glycosyltransferase family 2 protein</fullName>
    </submittedName>
</protein>
<feature type="transmembrane region" description="Helical" evidence="4">
    <location>
        <begin position="326"/>
        <end position="356"/>
    </location>
</feature>
<evidence type="ECO:0000256" key="3">
    <source>
        <dbReference type="ARBA" id="ARBA00022679"/>
    </source>
</evidence>
<evidence type="ECO:0000256" key="4">
    <source>
        <dbReference type="SAM" id="Phobius"/>
    </source>
</evidence>
<evidence type="ECO:0000256" key="1">
    <source>
        <dbReference type="ARBA" id="ARBA00006739"/>
    </source>
</evidence>
<evidence type="ECO:0000313" key="6">
    <source>
        <dbReference type="Proteomes" id="UP000886884"/>
    </source>
</evidence>
<dbReference type="GO" id="GO:0016757">
    <property type="term" value="F:glycosyltransferase activity"/>
    <property type="evidence" value="ECO:0007669"/>
    <property type="project" value="UniProtKB-KW"/>
</dbReference>
<comment type="similarity">
    <text evidence="1">Belongs to the glycosyltransferase 2 family.</text>
</comment>
<accession>A0A9D1TCG1</accession>
<keyword evidence="3" id="KW-0808">Transferase</keyword>
<keyword evidence="4" id="KW-0812">Transmembrane</keyword>
<dbReference type="Proteomes" id="UP000886884">
    <property type="component" value="Unassembled WGS sequence"/>
</dbReference>
<dbReference type="InterPro" id="IPR029044">
    <property type="entry name" value="Nucleotide-diphossugar_trans"/>
</dbReference>
<name>A0A9D1TCG1_9FIRM</name>
<feature type="transmembrane region" description="Helical" evidence="4">
    <location>
        <begin position="368"/>
        <end position="390"/>
    </location>
</feature>
<keyword evidence="4" id="KW-0472">Membrane</keyword>
<dbReference type="SUPFAM" id="SSF53448">
    <property type="entry name" value="Nucleotide-diphospho-sugar transferases"/>
    <property type="match status" value="1"/>
</dbReference>
<dbReference type="AlphaFoldDB" id="A0A9D1TCG1"/>
<proteinExistence type="inferred from homology"/>
<dbReference type="PANTHER" id="PTHR43630">
    <property type="entry name" value="POLY-BETA-1,6-N-ACETYL-D-GLUCOSAMINE SYNTHASE"/>
    <property type="match status" value="1"/>
</dbReference>
<dbReference type="PANTHER" id="PTHR43630:SF1">
    <property type="entry name" value="POLY-BETA-1,6-N-ACETYL-D-GLUCOSAMINE SYNTHASE"/>
    <property type="match status" value="1"/>
</dbReference>
<reference evidence="5" key="2">
    <citation type="journal article" date="2021" name="PeerJ">
        <title>Extensive microbial diversity within the chicken gut microbiome revealed by metagenomics and culture.</title>
        <authorList>
            <person name="Gilroy R."/>
            <person name="Ravi A."/>
            <person name="Getino M."/>
            <person name="Pursley I."/>
            <person name="Horton D.L."/>
            <person name="Alikhan N.F."/>
            <person name="Baker D."/>
            <person name="Gharbi K."/>
            <person name="Hall N."/>
            <person name="Watson M."/>
            <person name="Adriaenssens E.M."/>
            <person name="Foster-Nyarko E."/>
            <person name="Jarju S."/>
            <person name="Secka A."/>
            <person name="Antonio M."/>
            <person name="Oren A."/>
            <person name="Chaudhuri R.R."/>
            <person name="La Ragione R."/>
            <person name="Hildebrand F."/>
            <person name="Pallen M.J."/>
        </authorList>
    </citation>
    <scope>NUCLEOTIDE SEQUENCE</scope>
    <source>
        <strain evidence="5">CHK183-6373</strain>
    </source>
</reference>
<reference evidence="5" key="1">
    <citation type="submission" date="2020-10" db="EMBL/GenBank/DDBJ databases">
        <authorList>
            <person name="Gilroy R."/>
        </authorList>
    </citation>
    <scope>NUCLEOTIDE SEQUENCE</scope>
    <source>
        <strain evidence="5">CHK183-6373</strain>
    </source>
</reference>
<dbReference type="CDD" id="cd06438">
    <property type="entry name" value="EpsO_like"/>
    <property type="match status" value="1"/>
</dbReference>
<dbReference type="EMBL" id="DVOT01000039">
    <property type="protein sequence ID" value="HIV26727.1"/>
    <property type="molecule type" value="Genomic_DNA"/>
</dbReference>
<organism evidence="5 6">
    <name type="scientific">Candidatus Ornithocaccomicrobium faecavium</name>
    <dbReference type="NCBI Taxonomy" id="2840890"/>
    <lineage>
        <taxon>Bacteria</taxon>
        <taxon>Bacillati</taxon>
        <taxon>Bacillota</taxon>
        <taxon>Clostridia</taxon>
        <taxon>Candidatus Ornithocaccomicrobium</taxon>
    </lineage>
</organism>
<dbReference type="Gene3D" id="3.90.550.10">
    <property type="entry name" value="Spore Coat Polysaccharide Biosynthesis Protein SpsA, Chain A"/>
    <property type="match status" value="1"/>
</dbReference>
<keyword evidence="4" id="KW-1133">Transmembrane helix</keyword>
<evidence type="ECO:0000256" key="2">
    <source>
        <dbReference type="ARBA" id="ARBA00022676"/>
    </source>
</evidence>
<evidence type="ECO:0000313" key="5">
    <source>
        <dbReference type="EMBL" id="HIV26727.1"/>
    </source>
</evidence>
<dbReference type="Pfam" id="PF13641">
    <property type="entry name" value="Glyco_tranf_2_3"/>
    <property type="match status" value="1"/>
</dbReference>
<sequence>MNIWIAVLSAITLAYGAYYVIIGILGSLRKRRVIPSARPRKKLAVLIAARNEEGVIGECVASLKAQRYPDRLYDIYVFPNNCTDDTAGAAERAGARVICPDVPIRSKGDVLFFAFERLLSAPEHYDGYLIFDADNIVDEQFLKRANDALLSGVHAAQGYRDSKNPHANWISGSTSIFFWAMDGMYNRPRYKLGMSAAFNGTGILLSAEAARAVHRQTYSLTEDLELTALCAMAGYRLAWINDAVTYDEQPTTFVDSFRQRRRWFGGSFQCFLRYEGQLISLTARRRDTFCLDMMMLFLGTVMQLLGVVPGVITAIAMLIRLLSGQIALWMVVASLLGAAAFSYVVLALFALAVCAMERKIRPGIEKGILMFPIFMLTWLFSNLSVFFAGVPTKWKQIRHGVKQAKRAKTEIAN</sequence>
<feature type="transmembrane region" description="Helical" evidence="4">
    <location>
        <begin position="6"/>
        <end position="28"/>
    </location>
</feature>
<keyword evidence="2" id="KW-0328">Glycosyltransferase</keyword>